<evidence type="ECO:0000313" key="1">
    <source>
        <dbReference type="EMBL" id="AAA63126.1"/>
    </source>
</evidence>
<reference evidence="1" key="2">
    <citation type="submission" date="1995-04" db="EMBL/GenBank/DDBJ databases">
        <authorList>
            <person name="Smith D.R."/>
        </authorList>
    </citation>
    <scope>NUCLEOTIDE SEQUENCE</scope>
</reference>
<organism evidence="1">
    <name type="scientific">Mycobacterium leprae</name>
    <dbReference type="NCBI Taxonomy" id="1769"/>
    <lineage>
        <taxon>Bacteria</taxon>
        <taxon>Bacillati</taxon>
        <taxon>Actinomycetota</taxon>
        <taxon>Actinomycetes</taxon>
        <taxon>Mycobacteriales</taxon>
        <taxon>Mycobacteriaceae</taxon>
        <taxon>Mycobacterium</taxon>
    </lineage>
</organism>
<sequence length="49" mass="5360">MTVKVVLSHTNIPARKTLDSGESKTLNTSEMNLCPGLGYIDSDIINLRI</sequence>
<accession>Q50149</accession>
<reference evidence="1" key="1">
    <citation type="submission" date="1994-09" db="EMBL/GenBank/DDBJ databases">
        <authorList>
            <person name="Robison K."/>
        </authorList>
    </citation>
    <scope>NUCLEOTIDE SEQUENCE</scope>
</reference>
<protein>
    <submittedName>
        <fullName evidence="1">U296ja</fullName>
    </submittedName>
</protein>
<name>Q50149_MYCLR</name>
<proteinExistence type="predicted"/>
<dbReference type="EMBL" id="U15187">
    <property type="protein sequence ID" value="AAA63126.1"/>
    <property type="molecule type" value="Genomic_DNA"/>
</dbReference>
<dbReference type="AlphaFoldDB" id="Q50149"/>